<dbReference type="InterPro" id="IPR050273">
    <property type="entry name" value="GppA/Ppx_hydrolase"/>
</dbReference>
<dbReference type="InterPro" id="IPR003695">
    <property type="entry name" value="Ppx_GppA_N"/>
</dbReference>
<name>X0UQK6_9ZZZZ</name>
<dbReference type="Gene3D" id="3.30.420.150">
    <property type="entry name" value="Exopolyphosphatase. Domain 2"/>
    <property type="match status" value="1"/>
</dbReference>
<dbReference type="InterPro" id="IPR043129">
    <property type="entry name" value="ATPase_NBD"/>
</dbReference>
<accession>X0UQK6</accession>
<dbReference type="EMBL" id="BARS01023878">
    <property type="protein sequence ID" value="GAG01522.1"/>
    <property type="molecule type" value="Genomic_DNA"/>
</dbReference>
<dbReference type="PANTHER" id="PTHR30005">
    <property type="entry name" value="EXOPOLYPHOSPHATASE"/>
    <property type="match status" value="1"/>
</dbReference>
<dbReference type="SUPFAM" id="SSF53067">
    <property type="entry name" value="Actin-like ATPase domain"/>
    <property type="match status" value="2"/>
</dbReference>
<feature type="domain" description="Ppx/GppA phosphatase N-terminal" evidence="1">
    <location>
        <begin position="3"/>
        <end position="233"/>
    </location>
</feature>
<gene>
    <name evidence="2" type="ORF">S01H1_37984</name>
</gene>
<dbReference type="AlphaFoldDB" id="X0UQK6"/>
<feature type="non-terminal residue" evidence="2">
    <location>
        <position position="1"/>
    </location>
</feature>
<sequence length="235" mass="25684">RPDSIRAVGTLIFRDAQNADEYIQTVKNKTGIDFEIISGEKEAAYAFSGALYGIDLDKNSTMVVDIGGGSTEFCFPAHCGELILYSLPFGAVIITEKFLQSTPASEVEYTKAQNHVKNLLKTNVAFNNHHVKRIVFSGGTATSTAAAILKLSGYNSGAVHGSRFNLNQLLGFNEIIMKSNLENRREILKLDPQRADIIAGGLLILMTVMDYFKFESATVSDGGVRFGVLLEMFSE</sequence>
<evidence type="ECO:0000259" key="1">
    <source>
        <dbReference type="Pfam" id="PF02541"/>
    </source>
</evidence>
<dbReference type="Gene3D" id="3.30.420.40">
    <property type="match status" value="1"/>
</dbReference>
<evidence type="ECO:0000313" key="2">
    <source>
        <dbReference type="EMBL" id="GAG01522.1"/>
    </source>
</evidence>
<proteinExistence type="predicted"/>
<dbReference type="CDD" id="cd24054">
    <property type="entry name" value="ASKHA_NBD_AaPPX-GppA_MtPPX2-like"/>
    <property type="match status" value="1"/>
</dbReference>
<dbReference type="GO" id="GO:0016462">
    <property type="term" value="F:pyrophosphatase activity"/>
    <property type="evidence" value="ECO:0007669"/>
    <property type="project" value="TreeGrafter"/>
</dbReference>
<dbReference type="PANTHER" id="PTHR30005:SF0">
    <property type="entry name" value="RETROGRADE REGULATION PROTEIN 2"/>
    <property type="match status" value="1"/>
</dbReference>
<organism evidence="2">
    <name type="scientific">marine sediment metagenome</name>
    <dbReference type="NCBI Taxonomy" id="412755"/>
    <lineage>
        <taxon>unclassified sequences</taxon>
        <taxon>metagenomes</taxon>
        <taxon>ecological metagenomes</taxon>
    </lineage>
</organism>
<protein>
    <recommendedName>
        <fullName evidence="1">Ppx/GppA phosphatase N-terminal domain-containing protein</fullName>
    </recommendedName>
</protein>
<dbReference type="Pfam" id="PF02541">
    <property type="entry name" value="Ppx-GppA"/>
    <property type="match status" value="1"/>
</dbReference>
<comment type="caution">
    <text evidence="2">The sequence shown here is derived from an EMBL/GenBank/DDBJ whole genome shotgun (WGS) entry which is preliminary data.</text>
</comment>
<reference evidence="2" key="1">
    <citation type="journal article" date="2014" name="Front. Microbiol.">
        <title>High frequency of phylogenetically diverse reductive dehalogenase-homologous genes in deep subseafloor sedimentary metagenomes.</title>
        <authorList>
            <person name="Kawai M."/>
            <person name="Futagami T."/>
            <person name="Toyoda A."/>
            <person name="Takaki Y."/>
            <person name="Nishi S."/>
            <person name="Hori S."/>
            <person name="Arai W."/>
            <person name="Tsubouchi T."/>
            <person name="Morono Y."/>
            <person name="Uchiyama I."/>
            <person name="Ito T."/>
            <person name="Fujiyama A."/>
            <person name="Inagaki F."/>
            <person name="Takami H."/>
        </authorList>
    </citation>
    <scope>NUCLEOTIDE SEQUENCE</scope>
    <source>
        <strain evidence="2">Expedition CK06-06</strain>
    </source>
</reference>